<dbReference type="InterPro" id="IPR036236">
    <property type="entry name" value="Znf_C2H2_sf"/>
</dbReference>
<evidence type="ECO:0000259" key="10">
    <source>
        <dbReference type="PROSITE" id="PS50157"/>
    </source>
</evidence>
<evidence type="ECO:0000256" key="9">
    <source>
        <dbReference type="PROSITE-ProRule" id="PRU00309"/>
    </source>
</evidence>
<feature type="non-terminal residue" evidence="12">
    <location>
        <position position="1"/>
    </location>
</feature>
<dbReference type="SMART" id="SM00980">
    <property type="entry name" value="THAP"/>
    <property type="match status" value="1"/>
</dbReference>
<reference evidence="13" key="1">
    <citation type="submission" date="2022-10" db="EMBL/GenBank/DDBJ databases">
        <title>Genome assembly of Pristionchus species.</title>
        <authorList>
            <person name="Yoshida K."/>
            <person name="Sommer R.J."/>
        </authorList>
    </citation>
    <scope>NUCLEOTIDE SEQUENCE [LARGE SCALE GENOMIC DNA]</scope>
    <source>
        <strain evidence="13">RS5460</strain>
    </source>
</reference>
<evidence type="ECO:0000256" key="6">
    <source>
        <dbReference type="ARBA" id="ARBA00023125"/>
    </source>
</evidence>
<evidence type="ECO:0000256" key="5">
    <source>
        <dbReference type="ARBA" id="ARBA00022833"/>
    </source>
</evidence>
<dbReference type="PANTHER" id="PTHR24394">
    <property type="entry name" value="ZINC FINGER PROTEIN"/>
    <property type="match status" value="1"/>
</dbReference>
<dbReference type="GO" id="GO:0008270">
    <property type="term" value="F:zinc ion binding"/>
    <property type="evidence" value="ECO:0007669"/>
    <property type="project" value="UniProtKB-KW"/>
</dbReference>
<dbReference type="EMBL" id="BTRK01000001">
    <property type="protein sequence ID" value="GMR31345.1"/>
    <property type="molecule type" value="Genomic_DNA"/>
</dbReference>
<dbReference type="GO" id="GO:0005634">
    <property type="term" value="C:nucleus"/>
    <property type="evidence" value="ECO:0007669"/>
    <property type="project" value="UniProtKB-SubCell"/>
</dbReference>
<organism evidence="12 13">
    <name type="scientific">Pristionchus mayeri</name>
    <dbReference type="NCBI Taxonomy" id="1317129"/>
    <lineage>
        <taxon>Eukaryota</taxon>
        <taxon>Metazoa</taxon>
        <taxon>Ecdysozoa</taxon>
        <taxon>Nematoda</taxon>
        <taxon>Chromadorea</taxon>
        <taxon>Rhabditida</taxon>
        <taxon>Rhabditina</taxon>
        <taxon>Diplogasteromorpha</taxon>
        <taxon>Diplogasteroidea</taxon>
        <taxon>Neodiplogasteridae</taxon>
        <taxon>Pristionchus</taxon>
    </lineage>
</organism>
<dbReference type="PROSITE" id="PS50157">
    <property type="entry name" value="ZINC_FINGER_C2H2_2"/>
    <property type="match status" value="2"/>
</dbReference>
<comment type="caution">
    <text evidence="12">The sequence shown here is derived from an EMBL/GenBank/DDBJ whole genome shotgun (WGS) entry which is preliminary data.</text>
</comment>
<dbReference type="GO" id="GO:1990837">
    <property type="term" value="F:sequence-specific double-stranded DNA binding"/>
    <property type="evidence" value="ECO:0007669"/>
    <property type="project" value="UniProtKB-ARBA"/>
</dbReference>
<accession>A0AAN4Z504</accession>
<dbReference type="Gene3D" id="3.30.160.60">
    <property type="entry name" value="Classic Zinc Finger"/>
    <property type="match status" value="2"/>
</dbReference>
<keyword evidence="3" id="KW-0677">Repeat</keyword>
<evidence type="ECO:0000313" key="12">
    <source>
        <dbReference type="EMBL" id="GMR31345.1"/>
    </source>
</evidence>
<dbReference type="Pfam" id="PF00096">
    <property type="entry name" value="zf-C2H2"/>
    <property type="match status" value="2"/>
</dbReference>
<keyword evidence="13" id="KW-1185">Reference proteome</keyword>
<dbReference type="GO" id="GO:0000981">
    <property type="term" value="F:DNA-binding transcription factor activity, RNA polymerase II-specific"/>
    <property type="evidence" value="ECO:0007669"/>
    <property type="project" value="TreeGrafter"/>
</dbReference>
<keyword evidence="6 9" id="KW-0238">DNA-binding</keyword>
<dbReference type="InterPro" id="IPR013087">
    <property type="entry name" value="Znf_C2H2_type"/>
</dbReference>
<dbReference type="SUPFAM" id="SSF57667">
    <property type="entry name" value="beta-beta-alpha zinc fingers"/>
    <property type="match status" value="2"/>
</dbReference>
<feature type="domain" description="THAP-type" evidence="11">
    <location>
        <begin position="47"/>
        <end position="130"/>
    </location>
</feature>
<dbReference type="PROSITE" id="PS00028">
    <property type="entry name" value="ZINC_FINGER_C2H2_1"/>
    <property type="match status" value="2"/>
</dbReference>
<evidence type="ECO:0000256" key="4">
    <source>
        <dbReference type="ARBA" id="ARBA00022771"/>
    </source>
</evidence>
<dbReference type="PROSITE" id="PS50950">
    <property type="entry name" value="ZF_THAP"/>
    <property type="match status" value="1"/>
</dbReference>
<evidence type="ECO:0000256" key="3">
    <source>
        <dbReference type="ARBA" id="ARBA00022737"/>
    </source>
</evidence>
<keyword evidence="5" id="KW-0862">Zinc</keyword>
<sequence length="327" mass="37291">PNESNDEIMDDLKQEEPTVDIFCPSTGTSRPVGQTTLGSDAPSKTKTIRVCVVCNRRRCKSEMRAFTTSQKRRVTWVKAVRSTEEGRRALMSRLSITSSPVLCSSHFVPTDFYHSSSNAILRTDAVPFFEVSPAKSRELEGVLNEIKGDPIEIKEVPIGYFVDMKHEYAISDNYCSSTVTARTLLQSNQFDFNPMDKKTYECSECGKSLRSKYNLQYHMKVHSGKKPFPCPYCNRSFRDGANRNSHIRLAHGMKPFSYLTCNEKFDTTSDLSGHMFFHHGQILNNQQRLVPSNCHLACNNSLKKELEQKRRDRADLTQPRKCYLCGE</sequence>
<dbReference type="Proteomes" id="UP001328107">
    <property type="component" value="Unassembled WGS sequence"/>
</dbReference>
<feature type="domain" description="C2H2-type" evidence="10">
    <location>
        <begin position="200"/>
        <end position="227"/>
    </location>
</feature>
<evidence type="ECO:0000256" key="1">
    <source>
        <dbReference type="ARBA" id="ARBA00004123"/>
    </source>
</evidence>
<name>A0AAN4Z504_9BILA</name>
<evidence type="ECO:0000256" key="7">
    <source>
        <dbReference type="ARBA" id="ARBA00023242"/>
    </source>
</evidence>
<evidence type="ECO:0000259" key="11">
    <source>
        <dbReference type="PROSITE" id="PS50950"/>
    </source>
</evidence>
<feature type="domain" description="C2H2-type" evidence="10">
    <location>
        <begin position="228"/>
        <end position="255"/>
    </location>
</feature>
<dbReference type="AlphaFoldDB" id="A0AAN4Z504"/>
<proteinExistence type="predicted"/>
<dbReference type="FunFam" id="3.30.160.60:FF:000303">
    <property type="entry name" value="Zinc finger protein 41"/>
    <property type="match status" value="1"/>
</dbReference>
<protein>
    <recommendedName>
        <fullName evidence="14">Zinc finger protein</fullName>
    </recommendedName>
</protein>
<evidence type="ECO:0000256" key="2">
    <source>
        <dbReference type="ARBA" id="ARBA00022723"/>
    </source>
</evidence>
<gene>
    <name evidence="12" type="ORF">PMAYCL1PPCAC_01540</name>
</gene>
<evidence type="ECO:0000313" key="13">
    <source>
        <dbReference type="Proteomes" id="UP001328107"/>
    </source>
</evidence>
<dbReference type="InterPro" id="IPR006612">
    <property type="entry name" value="THAP_Znf"/>
</dbReference>
<keyword evidence="7" id="KW-0539">Nucleus</keyword>
<keyword evidence="4 8" id="KW-0863">Zinc-finger</keyword>
<evidence type="ECO:0008006" key="14">
    <source>
        <dbReference type="Google" id="ProtNLM"/>
    </source>
</evidence>
<keyword evidence="2" id="KW-0479">Metal-binding</keyword>
<feature type="non-terminal residue" evidence="12">
    <location>
        <position position="327"/>
    </location>
</feature>
<dbReference type="PANTHER" id="PTHR24394:SF29">
    <property type="entry name" value="MYONEURIN"/>
    <property type="match status" value="1"/>
</dbReference>
<comment type="subcellular location">
    <subcellularLocation>
        <location evidence="1">Nucleus</location>
    </subcellularLocation>
</comment>
<dbReference type="SMART" id="SM00355">
    <property type="entry name" value="ZnF_C2H2"/>
    <property type="match status" value="3"/>
</dbReference>
<evidence type="ECO:0000256" key="8">
    <source>
        <dbReference type="PROSITE-ProRule" id="PRU00042"/>
    </source>
</evidence>
<dbReference type="SUPFAM" id="SSF57716">
    <property type="entry name" value="Glucocorticoid receptor-like (DNA-binding domain)"/>
    <property type="match status" value="1"/>
</dbReference>